<reference evidence="2 3" key="1">
    <citation type="submission" date="2016-10" db="EMBL/GenBank/DDBJ databases">
        <authorList>
            <person name="de Groot N.N."/>
        </authorList>
    </citation>
    <scope>NUCLEOTIDE SEQUENCE [LARGE SCALE GENOMIC DNA]</scope>
    <source>
        <strain evidence="2 3">CGMCC 1.10076</strain>
    </source>
</reference>
<dbReference type="RefSeq" id="WP_091396742.1">
    <property type="nucleotide sequence ID" value="NZ_BKAI01000008.1"/>
</dbReference>
<sequence length="82" mass="9493">METNDKGMQNRDDLNANEQKRTDRRDGTEETDLGFDRDVSGNDIVEKGMEERRHHQQFGNRKYESYTNHSSADDQPMNDSGA</sequence>
<feature type="region of interest" description="Disordered" evidence="1">
    <location>
        <begin position="1"/>
        <end position="82"/>
    </location>
</feature>
<dbReference type="AlphaFoldDB" id="A0A1G9A1N9"/>
<evidence type="ECO:0000313" key="3">
    <source>
        <dbReference type="Proteomes" id="UP000199580"/>
    </source>
</evidence>
<evidence type="ECO:0000313" key="2">
    <source>
        <dbReference type="EMBL" id="SDK20310.1"/>
    </source>
</evidence>
<dbReference type="Proteomes" id="UP000199580">
    <property type="component" value="Unassembled WGS sequence"/>
</dbReference>
<dbReference type="EMBL" id="FNEZ01000004">
    <property type="protein sequence ID" value="SDK20310.1"/>
    <property type="molecule type" value="Genomic_DNA"/>
</dbReference>
<keyword evidence="3" id="KW-1185">Reference proteome</keyword>
<proteinExistence type="predicted"/>
<dbReference type="STRING" id="1128970.SAMN04487935_2803"/>
<evidence type="ECO:0000256" key="1">
    <source>
        <dbReference type="SAM" id="MobiDB-lite"/>
    </source>
</evidence>
<protein>
    <submittedName>
        <fullName evidence="2">Uncharacterized protein</fullName>
    </submittedName>
</protein>
<name>A0A1G9A1N9_9FLAO</name>
<accession>A0A1G9A1N9</accession>
<feature type="compositionally biased region" description="Basic and acidic residues" evidence="1">
    <location>
        <begin position="1"/>
        <end position="53"/>
    </location>
</feature>
<organism evidence="2 3">
    <name type="scientific">Flavobacterium noncentrifugens</name>
    <dbReference type="NCBI Taxonomy" id="1128970"/>
    <lineage>
        <taxon>Bacteria</taxon>
        <taxon>Pseudomonadati</taxon>
        <taxon>Bacteroidota</taxon>
        <taxon>Flavobacteriia</taxon>
        <taxon>Flavobacteriales</taxon>
        <taxon>Flavobacteriaceae</taxon>
        <taxon>Flavobacterium</taxon>
    </lineage>
</organism>
<gene>
    <name evidence="2" type="ORF">SAMN04487935_2803</name>
</gene>